<dbReference type="AlphaFoldDB" id="A0AAN6KCI4"/>
<reference evidence="2" key="1">
    <citation type="submission" date="2021-12" db="EMBL/GenBank/DDBJ databases">
        <title>Black yeast isolated from Biological Soil Crust.</title>
        <authorList>
            <person name="Kurbessoian T."/>
        </authorList>
    </citation>
    <scope>NUCLEOTIDE SEQUENCE</scope>
    <source>
        <strain evidence="2">CCFEE 5208</strain>
    </source>
</reference>
<keyword evidence="4" id="KW-1185">Reference proteome</keyword>
<proteinExistence type="predicted"/>
<evidence type="ECO:0000313" key="3">
    <source>
        <dbReference type="EMBL" id="KAK0975442.1"/>
    </source>
</evidence>
<accession>A0AAN6KCI4</accession>
<dbReference type="EMBL" id="JAUJLE010000146">
    <property type="protein sequence ID" value="KAK0975442.1"/>
    <property type="molecule type" value="Genomic_DNA"/>
</dbReference>
<evidence type="ECO:0000313" key="2">
    <source>
        <dbReference type="EMBL" id="KAK0319906.1"/>
    </source>
</evidence>
<feature type="region of interest" description="Disordered" evidence="1">
    <location>
        <begin position="62"/>
        <end position="83"/>
    </location>
</feature>
<comment type="caution">
    <text evidence="3">The sequence shown here is derived from an EMBL/GenBank/DDBJ whole genome shotgun (WGS) entry which is preliminary data.</text>
</comment>
<gene>
    <name evidence="2" type="ORF">LTR82_009242</name>
    <name evidence="3" type="ORF">LTR91_014032</name>
</gene>
<feature type="compositionally biased region" description="Low complexity" evidence="1">
    <location>
        <begin position="71"/>
        <end position="83"/>
    </location>
</feature>
<dbReference type="Proteomes" id="UP001175353">
    <property type="component" value="Unassembled WGS sequence"/>
</dbReference>
<evidence type="ECO:0000313" key="4">
    <source>
        <dbReference type="Proteomes" id="UP001175353"/>
    </source>
</evidence>
<dbReference type="EMBL" id="JASUXU010000028">
    <property type="protein sequence ID" value="KAK0319906.1"/>
    <property type="molecule type" value="Genomic_DNA"/>
</dbReference>
<sequence>MSGAHDASPSIGIRDPLYISLYTSSATGYISNAHSTSVAHRGPVIPTPPAQTPYRTSVEVVEYSGDSEALPTDPQAPDDATPAQRLFPQPALHLEPEKLVAPATAGAGVLSAGIGFLGDGFVGLVRWGHLIAGLPRAGAPAGVRIRIYALPADVAEVGAAGWAGHVIAGGHEFKGSLAGVSWTVLVVFAAYQSREPLFAGLNLRAWIAVVLDLGVHRKSILRN</sequence>
<organism evidence="3 4">
    <name type="scientific">Friedmanniomyces endolithicus</name>
    <dbReference type="NCBI Taxonomy" id="329885"/>
    <lineage>
        <taxon>Eukaryota</taxon>
        <taxon>Fungi</taxon>
        <taxon>Dikarya</taxon>
        <taxon>Ascomycota</taxon>
        <taxon>Pezizomycotina</taxon>
        <taxon>Dothideomycetes</taxon>
        <taxon>Dothideomycetidae</taxon>
        <taxon>Mycosphaerellales</taxon>
        <taxon>Teratosphaeriaceae</taxon>
        <taxon>Friedmanniomyces</taxon>
    </lineage>
</organism>
<evidence type="ECO:0000256" key="1">
    <source>
        <dbReference type="SAM" id="MobiDB-lite"/>
    </source>
</evidence>
<reference evidence="3" key="2">
    <citation type="submission" date="2023-06" db="EMBL/GenBank/DDBJ databases">
        <title>Black Yeasts Isolated from many extreme environments.</title>
        <authorList>
            <person name="Coleine C."/>
            <person name="Stajich J.E."/>
            <person name="Selbmann L."/>
        </authorList>
    </citation>
    <scope>NUCLEOTIDE SEQUENCE</scope>
    <source>
        <strain evidence="3">CCFEE 5200</strain>
    </source>
</reference>
<name>A0AAN6KCI4_9PEZI</name>
<dbReference type="Proteomes" id="UP001168146">
    <property type="component" value="Unassembled WGS sequence"/>
</dbReference>
<protein>
    <submittedName>
        <fullName evidence="3">Uncharacterized protein</fullName>
    </submittedName>
</protein>